<evidence type="ECO:0000313" key="3">
    <source>
        <dbReference type="Proteomes" id="UP001229651"/>
    </source>
</evidence>
<reference evidence="2 3" key="1">
    <citation type="submission" date="2023-07" db="EMBL/GenBank/DDBJ databases">
        <title>Sequencing the genomes of 1000 actinobacteria strains.</title>
        <authorList>
            <person name="Klenk H.-P."/>
        </authorList>
    </citation>
    <scope>NUCLEOTIDE SEQUENCE [LARGE SCALE GENOMIC DNA]</scope>
    <source>
        <strain evidence="2 3">DSM 45805</strain>
    </source>
</reference>
<name>A0ABU0F3T1_9PSEU</name>
<organism evidence="2 3">
    <name type="scientific">Amycolatopsis thermophila</name>
    <dbReference type="NCBI Taxonomy" id="206084"/>
    <lineage>
        <taxon>Bacteria</taxon>
        <taxon>Bacillati</taxon>
        <taxon>Actinomycetota</taxon>
        <taxon>Actinomycetes</taxon>
        <taxon>Pseudonocardiales</taxon>
        <taxon>Pseudonocardiaceae</taxon>
        <taxon>Amycolatopsis</taxon>
    </lineage>
</organism>
<dbReference type="Proteomes" id="UP001229651">
    <property type="component" value="Unassembled WGS sequence"/>
</dbReference>
<sequence>MIARSLHRLRPFLPESLERPSPDFHILPESPGNPPAGAEPSEKDQRLADHIRVAASPVPCRERRRTEGRPPARGVRWISGRFAPSSLTPRPRGETGGHYCHRCRGRTPGNGRGGLGGYWRAGPLRGCRAPALWGPSPAGSASLRPCGLAALRPCGLAALRPCGLAALRPCGLAALRPCGLAALRPCGLAAWRPLRGLAAWRPGGLAAWRPLRGLAAWRPGGLAAWRPGGLAAWRPGGLAAWRPCGLAALRPLRGLVPRPRLSPAARLLWRRGRPAGRRVRCRGVRRGP</sequence>
<evidence type="ECO:0000256" key="1">
    <source>
        <dbReference type="SAM" id="MobiDB-lite"/>
    </source>
</evidence>
<evidence type="ECO:0000313" key="2">
    <source>
        <dbReference type="EMBL" id="MDQ0382212.1"/>
    </source>
</evidence>
<feature type="compositionally biased region" description="Basic residues" evidence="1">
    <location>
        <begin position="1"/>
        <end position="10"/>
    </location>
</feature>
<gene>
    <name evidence="2" type="ORF">FB470_006206</name>
</gene>
<feature type="region of interest" description="Disordered" evidence="1">
    <location>
        <begin position="1"/>
        <end position="45"/>
    </location>
</feature>
<accession>A0ABU0F3T1</accession>
<comment type="caution">
    <text evidence="2">The sequence shown here is derived from an EMBL/GenBank/DDBJ whole genome shotgun (WGS) entry which is preliminary data.</text>
</comment>
<dbReference type="EMBL" id="JAUSUT010000001">
    <property type="protein sequence ID" value="MDQ0382212.1"/>
    <property type="molecule type" value="Genomic_DNA"/>
</dbReference>
<proteinExistence type="predicted"/>
<keyword evidence="3" id="KW-1185">Reference proteome</keyword>
<protein>
    <submittedName>
        <fullName evidence="2">Uncharacterized protein</fullName>
    </submittedName>
</protein>